<keyword evidence="3" id="KW-1185">Reference proteome</keyword>
<feature type="domain" description="Cyclic nucleotide-binding" evidence="1">
    <location>
        <begin position="8"/>
        <end position="112"/>
    </location>
</feature>
<dbReference type="CDD" id="cd00038">
    <property type="entry name" value="CAP_ED"/>
    <property type="match status" value="3"/>
</dbReference>
<dbReference type="InterPro" id="IPR014710">
    <property type="entry name" value="RmlC-like_jellyroll"/>
</dbReference>
<accession>A0A699ZV67</accession>
<dbReference type="PROSITE" id="PS00889">
    <property type="entry name" value="CNMP_BINDING_2"/>
    <property type="match status" value="2"/>
</dbReference>
<dbReference type="Gene3D" id="2.60.120.10">
    <property type="entry name" value="Jelly Rolls"/>
    <property type="match status" value="3"/>
</dbReference>
<dbReference type="GO" id="GO:0005952">
    <property type="term" value="C:cAMP-dependent protein kinase complex"/>
    <property type="evidence" value="ECO:0007669"/>
    <property type="project" value="InterPro"/>
</dbReference>
<dbReference type="PROSITE" id="PS50042">
    <property type="entry name" value="CNMP_BINDING_3"/>
    <property type="match status" value="3"/>
</dbReference>
<comment type="caution">
    <text evidence="2">The sequence shown here is derived from an EMBL/GenBank/DDBJ whole genome shotgun (WGS) entry which is preliminary data.</text>
</comment>
<dbReference type="GO" id="GO:0005829">
    <property type="term" value="C:cytosol"/>
    <property type="evidence" value="ECO:0007669"/>
    <property type="project" value="TreeGrafter"/>
</dbReference>
<dbReference type="InterPro" id="IPR018488">
    <property type="entry name" value="cNMP-bd_CS"/>
</dbReference>
<evidence type="ECO:0000259" key="1">
    <source>
        <dbReference type="PROSITE" id="PS50042"/>
    </source>
</evidence>
<dbReference type="GO" id="GO:0004862">
    <property type="term" value="F:cAMP-dependent protein kinase inhibitor activity"/>
    <property type="evidence" value="ECO:0007669"/>
    <property type="project" value="TreeGrafter"/>
</dbReference>
<dbReference type="InterPro" id="IPR018490">
    <property type="entry name" value="cNMP-bd_dom_sf"/>
</dbReference>
<dbReference type="SUPFAM" id="SSF51206">
    <property type="entry name" value="cAMP-binding domain-like"/>
    <property type="match status" value="3"/>
</dbReference>
<feature type="domain" description="Cyclic nucleotide-binding" evidence="1">
    <location>
        <begin position="250"/>
        <end position="367"/>
    </location>
</feature>
<reference evidence="2 3" key="1">
    <citation type="submission" date="2020-02" db="EMBL/GenBank/DDBJ databases">
        <title>Draft genome sequence of Haematococcus lacustris strain NIES-144.</title>
        <authorList>
            <person name="Morimoto D."/>
            <person name="Nakagawa S."/>
            <person name="Yoshida T."/>
            <person name="Sawayama S."/>
        </authorList>
    </citation>
    <scope>NUCLEOTIDE SEQUENCE [LARGE SCALE GENOMIC DNA]</scope>
    <source>
        <strain evidence="2 3">NIES-144</strain>
    </source>
</reference>
<protein>
    <recommendedName>
        <fullName evidence="1">Cyclic nucleotide-binding domain-containing protein</fullName>
    </recommendedName>
</protein>
<feature type="non-terminal residue" evidence="2">
    <location>
        <position position="1"/>
    </location>
</feature>
<dbReference type="Proteomes" id="UP000485058">
    <property type="component" value="Unassembled WGS sequence"/>
</dbReference>
<organism evidence="2 3">
    <name type="scientific">Haematococcus lacustris</name>
    <name type="common">Green alga</name>
    <name type="synonym">Haematococcus pluvialis</name>
    <dbReference type="NCBI Taxonomy" id="44745"/>
    <lineage>
        <taxon>Eukaryota</taxon>
        <taxon>Viridiplantae</taxon>
        <taxon>Chlorophyta</taxon>
        <taxon>core chlorophytes</taxon>
        <taxon>Chlorophyceae</taxon>
        <taxon>CS clade</taxon>
        <taxon>Chlamydomonadales</taxon>
        <taxon>Haematococcaceae</taxon>
        <taxon>Haematococcus</taxon>
    </lineage>
</organism>
<dbReference type="PANTHER" id="PTHR11635:SF152">
    <property type="entry name" value="CAMP-DEPENDENT PROTEIN KINASE TYPE I REGULATORY SUBUNIT-RELATED"/>
    <property type="match status" value="1"/>
</dbReference>
<dbReference type="InterPro" id="IPR050503">
    <property type="entry name" value="cAMP-dep_PK_reg_su-like"/>
</dbReference>
<dbReference type="Pfam" id="PF00027">
    <property type="entry name" value="cNMP_binding"/>
    <property type="match status" value="3"/>
</dbReference>
<sequence>GAVRNNLLFRDLPQTALEMIIDSMHGVSVPPCTDIIRQGDIGASEFYVLEEGSCEVWVQPDSAAKPTKALTYTAGSAFGELALLYSSPRAATVRAVSSCKLWVMERAVYHTVKRNFTHEAFVARHKLLDNVPALKHLTSHQRATLVDALQQVDFKAGQTIFKKGDPGNEFFIIREGTAVVKDGGNGTVLAKLSPGQYFGERALLGAEVRAADVIADTRLLCYKLTRAHFDALLGSREDIWRYEALQKVSLLNTLGEQQLWQLAQAMETVSFAKDQVVFMAGDPGDLFYVVQEGSFSCYEADSGKELAKVLPGGCFGELALLQREPRKACVMATTASIALTLSRDQFSALLGNLSQLRNVWRLDILRKVEQE</sequence>
<dbReference type="GO" id="GO:0034236">
    <property type="term" value="F:protein kinase A catalytic subunit binding"/>
    <property type="evidence" value="ECO:0007669"/>
    <property type="project" value="TreeGrafter"/>
</dbReference>
<dbReference type="PANTHER" id="PTHR11635">
    <property type="entry name" value="CAMP-DEPENDENT PROTEIN KINASE REGULATORY CHAIN"/>
    <property type="match status" value="1"/>
</dbReference>
<name>A0A699ZV67_HAELA</name>
<feature type="domain" description="Cyclic nucleotide-binding" evidence="1">
    <location>
        <begin position="133"/>
        <end position="241"/>
    </location>
</feature>
<dbReference type="PRINTS" id="PR00103">
    <property type="entry name" value="CAMPKINASE"/>
</dbReference>
<proteinExistence type="predicted"/>
<evidence type="ECO:0000313" key="3">
    <source>
        <dbReference type="Proteomes" id="UP000485058"/>
    </source>
</evidence>
<dbReference type="SMART" id="SM00100">
    <property type="entry name" value="cNMP"/>
    <property type="match status" value="3"/>
</dbReference>
<evidence type="ECO:0000313" key="2">
    <source>
        <dbReference type="EMBL" id="GFH26777.1"/>
    </source>
</evidence>
<dbReference type="InterPro" id="IPR000595">
    <property type="entry name" value="cNMP-bd_dom"/>
</dbReference>
<dbReference type="AlphaFoldDB" id="A0A699ZV67"/>
<dbReference type="EMBL" id="BLLF01003237">
    <property type="protein sequence ID" value="GFH26777.1"/>
    <property type="molecule type" value="Genomic_DNA"/>
</dbReference>
<dbReference type="GO" id="GO:0030552">
    <property type="term" value="F:cAMP binding"/>
    <property type="evidence" value="ECO:0007669"/>
    <property type="project" value="TreeGrafter"/>
</dbReference>
<gene>
    <name evidence="2" type="ORF">HaLaN_24984</name>
</gene>